<dbReference type="AlphaFoldDB" id="A0A4R6JQJ8"/>
<organism evidence="2 3">
    <name type="scientific">Paractinoplanes brasiliensis</name>
    <dbReference type="NCBI Taxonomy" id="52695"/>
    <lineage>
        <taxon>Bacteria</taxon>
        <taxon>Bacillati</taxon>
        <taxon>Actinomycetota</taxon>
        <taxon>Actinomycetes</taxon>
        <taxon>Micromonosporales</taxon>
        <taxon>Micromonosporaceae</taxon>
        <taxon>Paractinoplanes</taxon>
    </lineage>
</organism>
<dbReference type="RefSeq" id="WP_166661128.1">
    <property type="nucleotide sequence ID" value="NZ_BOMD01000022.1"/>
</dbReference>
<evidence type="ECO:0000313" key="3">
    <source>
        <dbReference type="Proteomes" id="UP000294901"/>
    </source>
</evidence>
<comment type="caution">
    <text evidence="2">The sequence shown here is derived from an EMBL/GenBank/DDBJ whole genome shotgun (WGS) entry which is preliminary data.</text>
</comment>
<dbReference type="Proteomes" id="UP000294901">
    <property type="component" value="Unassembled WGS sequence"/>
</dbReference>
<gene>
    <name evidence="2" type="ORF">C8E87_1917</name>
</gene>
<proteinExistence type="predicted"/>
<protein>
    <submittedName>
        <fullName evidence="2">Uncharacterized protein</fullName>
    </submittedName>
</protein>
<sequence>MEPIGDPDEQEDFAGEHATTTVDDDVTAGQDDHAEPESPEGWAGLEKDGPP</sequence>
<feature type="compositionally biased region" description="Acidic residues" evidence="1">
    <location>
        <begin position="1"/>
        <end position="13"/>
    </location>
</feature>
<dbReference type="EMBL" id="SNWR01000001">
    <property type="protein sequence ID" value="TDO38267.1"/>
    <property type="molecule type" value="Genomic_DNA"/>
</dbReference>
<name>A0A4R6JQJ8_9ACTN</name>
<evidence type="ECO:0000256" key="1">
    <source>
        <dbReference type="SAM" id="MobiDB-lite"/>
    </source>
</evidence>
<evidence type="ECO:0000313" key="2">
    <source>
        <dbReference type="EMBL" id="TDO38267.1"/>
    </source>
</evidence>
<feature type="region of interest" description="Disordered" evidence="1">
    <location>
        <begin position="1"/>
        <end position="51"/>
    </location>
</feature>
<reference evidence="2 3" key="1">
    <citation type="submission" date="2019-03" db="EMBL/GenBank/DDBJ databases">
        <title>Sequencing the genomes of 1000 actinobacteria strains.</title>
        <authorList>
            <person name="Klenk H.-P."/>
        </authorList>
    </citation>
    <scope>NUCLEOTIDE SEQUENCE [LARGE SCALE GENOMIC DNA]</scope>
    <source>
        <strain evidence="2 3">DSM 43805</strain>
    </source>
</reference>
<keyword evidence="3" id="KW-1185">Reference proteome</keyword>
<accession>A0A4R6JQJ8</accession>